<dbReference type="GO" id="GO:0005886">
    <property type="term" value="C:plasma membrane"/>
    <property type="evidence" value="ECO:0007669"/>
    <property type="project" value="UniProtKB-SubCell"/>
</dbReference>
<keyword evidence="5" id="KW-0717">Septation</keyword>
<accession>A0A6N8UAG4</accession>
<keyword evidence="9" id="KW-1185">Reference proteome</keyword>
<evidence type="ECO:0000256" key="4">
    <source>
        <dbReference type="ARBA" id="ARBA00023136"/>
    </source>
</evidence>
<reference evidence="8 9" key="1">
    <citation type="submission" date="2019-12" db="EMBL/GenBank/DDBJ databases">
        <authorList>
            <person name="Yang R."/>
        </authorList>
    </citation>
    <scope>NUCLEOTIDE SEQUENCE [LARGE SCALE GENOMIC DNA]</scope>
    <source>
        <strain evidence="8 9">DONG20-135</strain>
    </source>
</reference>
<evidence type="ECO:0000256" key="5">
    <source>
        <dbReference type="ARBA" id="ARBA00023210"/>
    </source>
</evidence>
<keyword evidence="5" id="KW-0132">Cell division</keyword>
<dbReference type="AlphaFoldDB" id="A0A6N8UAG4"/>
<evidence type="ECO:0000256" key="1">
    <source>
        <dbReference type="ARBA" id="ARBA00004162"/>
    </source>
</evidence>
<evidence type="ECO:0000256" key="7">
    <source>
        <dbReference type="SAM" id="Phobius"/>
    </source>
</evidence>
<keyword evidence="5" id="KW-0131">Cell cycle</keyword>
<dbReference type="RefSeq" id="WP_160625009.1">
    <property type="nucleotide sequence ID" value="NZ_WUUQ01000002.1"/>
</dbReference>
<keyword evidence="6" id="KW-0175">Coiled coil</keyword>
<proteinExistence type="predicted"/>
<protein>
    <submittedName>
        <fullName evidence="8">Septation ring formation regulator EzrA</fullName>
    </submittedName>
</protein>
<dbReference type="GO" id="GO:0000917">
    <property type="term" value="P:division septum assembly"/>
    <property type="evidence" value="ECO:0007669"/>
    <property type="project" value="UniProtKB-KW"/>
</dbReference>
<evidence type="ECO:0000256" key="3">
    <source>
        <dbReference type="ARBA" id="ARBA00022989"/>
    </source>
</evidence>
<name>A0A6N8UAG4_9FIRM</name>
<keyword evidence="4 7" id="KW-0472">Membrane</keyword>
<sequence>MGNFIANVKKVISGDVFLYIAIGLAAIIVITIVMVVIRRRDARKLLDELELRYNSVKNIPLAFKVNKAVALSRVNNAVAEHVEQIKNDFDEVQEKLKECSVMLAEADDLVYMHKSKAGRAMMEDIDIQLTICEESVGRVNETLDSVLEQENEQRVQINTLKENFREVKSRLSKNRAVYNQSMDYLDQEVTQIEKMFSLFEEWMFASEFSKAADQQQEIAEHIENLEHLIETLPPLYELAKGVLPRAIDEVGYHYAQAKNIGVYLDHLDIKKNLEIISDMLKEDLNKLRSGDCDRVRENLLESQERLSQLAEQISKEERAYHEVMGSVDVLYENVKSINRDVEDIEQLYSRVYERFGFENWNDRLKETDQKLTDLNEMKRSLERIILEKSVPFTTVLLTYRSLEQSCSAFQEDISKMKEKLQQACSDEERAKKQLVKLQLIVNEIRVKTTKHRLPSISNQYEEDLKRAQEWIQRVEGLLRSTPLDVKNLNETLRQAIDYIYTLYNSVNNLVGMAIMVENTIVFGNKFRSSYPEIDSELTRAELCFRNGQYTKALKISIAAIEKLHPGTYEKLMKHDTKDPELTAETV</sequence>
<organism evidence="8 9">
    <name type="scientific">Copranaerobaculum intestinale</name>
    <dbReference type="NCBI Taxonomy" id="2692629"/>
    <lineage>
        <taxon>Bacteria</taxon>
        <taxon>Bacillati</taxon>
        <taxon>Bacillota</taxon>
        <taxon>Erysipelotrichia</taxon>
        <taxon>Erysipelotrichales</taxon>
        <taxon>Erysipelotrichaceae</taxon>
        <taxon>Copranaerobaculum</taxon>
    </lineage>
</organism>
<gene>
    <name evidence="8" type="ORF">GSF08_06435</name>
</gene>
<keyword evidence="2 7" id="KW-0812">Transmembrane</keyword>
<feature type="coiled-coil region" evidence="6">
    <location>
        <begin position="292"/>
        <end position="437"/>
    </location>
</feature>
<feature type="coiled-coil region" evidence="6">
    <location>
        <begin position="39"/>
        <end position="102"/>
    </location>
</feature>
<evidence type="ECO:0000256" key="6">
    <source>
        <dbReference type="SAM" id="Coils"/>
    </source>
</evidence>
<evidence type="ECO:0000313" key="9">
    <source>
        <dbReference type="Proteomes" id="UP000434036"/>
    </source>
</evidence>
<dbReference type="Proteomes" id="UP000434036">
    <property type="component" value="Unassembled WGS sequence"/>
</dbReference>
<dbReference type="EMBL" id="WUUQ01000002">
    <property type="protein sequence ID" value="MXQ73569.1"/>
    <property type="molecule type" value="Genomic_DNA"/>
</dbReference>
<dbReference type="InterPro" id="IPR010379">
    <property type="entry name" value="EzrA"/>
</dbReference>
<dbReference type="GO" id="GO:0005940">
    <property type="term" value="C:septin ring"/>
    <property type="evidence" value="ECO:0007669"/>
    <property type="project" value="InterPro"/>
</dbReference>
<dbReference type="Pfam" id="PF06160">
    <property type="entry name" value="EzrA"/>
    <property type="match status" value="1"/>
</dbReference>
<reference evidence="8 9" key="2">
    <citation type="submission" date="2020-01" db="EMBL/GenBank/DDBJ databases">
        <title>Clostridiaceae sp. nov. isolated from the gut of human by culturomics.</title>
        <authorList>
            <person name="Chang Y."/>
        </authorList>
    </citation>
    <scope>NUCLEOTIDE SEQUENCE [LARGE SCALE GENOMIC DNA]</scope>
    <source>
        <strain evidence="8 9">DONG20-135</strain>
    </source>
</reference>
<comment type="subcellular location">
    <subcellularLocation>
        <location evidence="1">Cell membrane</location>
        <topology evidence="1">Single-pass membrane protein</topology>
    </subcellularLocation>
</comment>
<keyword evidence="3 7" id="KW-1133">Transmembrane helix</keyword>
<dbReference type="GO" id="GO:0000921">
    <property type="term" value="P:septin ring assembly"/>
    <property type="evidence" value="ECO:0007669"/>
    <property type="project" value="InterPro"/>
</dbReference>
<feature type="transmembrane region" description="Helical" evidence="7">
    <location>
        <begin position="16"/>
        <end position="37"/>
    </location>
</feature>
<evidence type="ECO:0000313" key="8">
    <source>
        <dbReference type="EMBL" id="MXQ73569.1"/>
    </source>
</evidence>
<evidence type="ECO:0000256" key="2">
    <source>
        <dbReference type="ARBA" id="ARBA00022692"/>
    </source>
</evidence>
<comment type="caution">
    <text evidence="8">The sequence shown here is derived from an EMBL/GenBank/DDBJ whole genome shotgun (WGS) entry which is preliminary data.</text>
</comment>